<organism evidence="5 6">
    <name type="scientific">Pseudorhodoplanes sinuspersici</name>
    <dbReference type="NCBI Taxonomy" id="1235591"/>
    <lineage>
        <taxon>Bacteria</taxon>
        <taxon>Pseudomonadati</taxon>
        <taxon>Pseudomonadota</taxon>
        <taxon>Alphaproteobacteria</taxon>
        <taxon>Hyphomicrobiales</taxon>
        <taxon>Pseudorhodoplanes</taxon>
    </lineage>
</organism>
<dbReference type="PANTHER" id="PTHR30419:SF8">
    <property type="entry name" value="NITROGEN ASSIMILATION TRANSCRIPTIONAL ACTIVATOR-RELATED"/>
    <property type="match status" value="1"/>
</dbReference>
<comment type="similarity">
    <text evidence="1">Belongs to the LysR transcriptional regulatory family.</text>
</comment>
<dbReference type="SUPFAM" id="SSF46785">
    <property type="entry name" value="Winged helix' DNA-binding domain"/>
    <property type="match status" value="1"/>
</dbReference>
<evidence type="ECO:0000256" key="3">
    <source>
        <dbReference type="ARBA" id="ARBA00023125"/>
    </source>
</evidence>
<dbReference type="GO" id="GO:0003677">
    <property type="term" value="F:DNA binding"/>
    <property type="evidence" value="ECO:0007669"/>
    <property type="project" value="UniProtKB-KW"/>
</dbReference>
<dbReference type="Pfam" id="PF00126">
    <property type="entry name" value="HTH_1"/>
    <property type="match status" value="1"/>
</dbReference>
<protein>
    <submittedName>
        <fullName evidence="5">Uncharacterized protein</fullName>
    </submittedName>
</protein>
<dbReference type="KEGG" id="psin:CAK95_04295"/>
<dbReference type="InterPro" id="IPR050950">
    <property type="entry name" value="HTH-type_LysR_regulators"/>
</dbReference>
<keyword evidence="6" id="KW-1185">Reference proteome</keyword>
<dbReference type="GO" id="GO:0005829">
    <property type="term" value="C:cytosol"/>
    <property type="evidence" value="ECO:0007669"/>
    <property type="project" value="TreeGrafter"/>
</dbReference>
<gene>
    <name evidence="5" type="ORF">CAK95_04295</name>
</gene>
<dbReference type="OrthoDB" id="7492271at2"/>
<evidence type="ECO:0000313" key="6">
    <source>
        <dbReference type="Proteomes" id="UP000194137"/>
    </source>
</evidence>
<dbReference type="InterPro" id="IPR036390">
    <property type="entry name" value="WH_DNA-bd_sf"/>
</dbReference>
<keyword evidence="2" id="KW-0805">Transcription regulation</keyword>
<dbReference type="PRINTS" id="PR00039">
    <property type="entry name" value="HTHLYSR"/>
</dbReference>
<evidence type="ECO:0000256" key="4">
    <source>
        <dbReference type="ARBA" id="ARBA00023163"/>
    </source>
</evidence>
<dbReference type="EMBL" id="CP021112">
    <property type="protein sequence ID" value="ARP98397.1"/>
    <property type="molecule type" value="Genomic_DNA"/>
</dbReference>
<dbReference type="Gene3D" id="1.10.10.10">
    <property type="entry name" value="Winged helix-like DNA-binding domain superfamily/Winged helix DNA-binding domain"/>
    <property type="match status" value="1"/>
</dbReference>
<dbReference type="STRING" id="1235591.CAK95_04295"/>
<dbReference type="SUPFAM" id="SSF53850">
    <property type="entry name" value="Periplasmic binding protein-like II"/>
    <property type="match status" value="1"/>
</dbReference>
<keyword evidence="3" id="KW-0238">DNA-binding</keyword>
<dbReference type="PANTHER" id="PTHR30419">
    <property type="entry name" value="HTH-TYPE TRANSCRIPTIONAL REGULATOR YBHD"/>
    <property type="match status" value="1"/>
</dbReference>
<dbReference type="RefSeq" id="WP_086086815.1">
    <property type="nucleotide sequence ID" value="NZ_CP021112.1"/>
</dbReference>
<dbReference type="PROSITE" id="PS50931">
    <property type="entry name" value="HTH_LYSR"/>
    <property type="match status" value="1"/>
</dbReference>
<dbReference type="InterPro" id="IPR036388">
    <property type="entry name" value="WH-like_DNA-bd_sf"/>
</dbReference>
<name>A0A1W6ZMC3_9HYPH</name>
<sequence length="303" mass="32900">MTSSLRTRHLEVLLAVAAAGSMQRAAQRIRLTQPAISKLIGEIEAIFGTALFERSKRGVSLTESGQALVERAQFLLNDLQHTQEEIAAIDSGTIGRLRIGALPVVESSILPQSLAALRKQAPALRIQIEEGTRASLLASLRRGELDCVIGRLEVGSAEAELHCEKLLRLPVLIVAATRHPLTQQKKVTLSDLAAYPWVLPRIGAPIRTVIDSLFVSAGLAAPAPLIESTSIRLNYELVRTSDMIGVMSEAAAMTYAAQRRLAILPIDLGDRLPYVGVMMRSARMSKAMALFLRILREQCRAGA</sequence>
<dbReference type="Pfam" id="PF03466">
    <property type="entry name" value="LysR_substrate"/>
    <property type="match status" value="1"/>
</dbReference>
<dbReference type="GO" id="GO:0003700">
    <property type="term" value="F:DNA-binding transcription factor activity"/>
    <property type="evidence" value="ECO:0007669"/>
    <property type="project" value="InterPro"/>
</dbReference>
<dbReference type="FunFam" id="1.10.10.10:FF:000001">
    <property type="entry name" value="LysR family transcriptional regulator"/>
    <property type="match status" value="1"/>
</dbReference>
<keyword evidence="4" id="KW-0804">Transcription</keyword>
<dbReference type="InterPro" id="IPR005119">
    <property type="entry name" value="LysR_subst-bd"/>
</dbReference>
<evidence type="ECO:0000256" key="1">
    <source>
        <dbReference type="ARBA" id="ARBA00009437"/>
    </source>
</evidence>
<dbReference type="AlphaFoldDB" id="A0A1W6ZMC3"/>
<evidence type="ECO:0000256" key="2">
    <source>
        <dbReference type="ARBA" id="ARBA00023015"/>
    </source>
</evidence>
<dbReference type="Gene3D" id="3.40.190.290">
    <property type="match status" value="1"/>
</dbReference>
<accession>A0A1W6ZMC3</accession>
<evidence type="ECO:0000313" key="5">
    <source>
        <dbReference type="EMBL" id="ARP98397.1"/>
    </source>
</evidence>
<reference evidence="5 6" key="1">
    <citation type="submission" date="2017-05" db="EMBL/GenBank/DDBJ databases">
        <title>Full genome sequence of Pseudorhodoplanes sinuspersici.</title>
        <authorList>
            <person name="Dastgheib S.M.M."/>
            <person name="Shavandi M."/>
            <person name="Tirandaz H."/>
        </authorList>
    </citation>
    <scope>NUCLEOTIDE SEQUENCE [LARGE SCALE GENOMIC DNA]</scope>
    <source>
        <strain evidence="5 6">RIPI110</strain>
    </source>
</reference>
<dbReference type="InterPro" id="IPR000847">
    <property type="entry name" value="LysR_HTH_N"/>
</dbReference>
<proteinExistence type="inferred from homology"/>
<dbReference type="Proteomes" id="UP000194137">
    <property type="component" value="Chromosome"/>
</dbReference>